<evidence type="ECO:0000313" key="2">
    <source>
        <dbReference type="Proteomes" id="UP000014714"/>
    </source>
</evidence>
<reference evidence="1 2" key="1">
    <citation type="journal article" date="2013" name="Proc. Natl. Acad. Sci. U.S.A.">
        <title>Twelve previously unknown phage genera are ubiquitous in global oceans.</title>
        <authorList>
            <person name="Holmfeldt K."/>
            <person name="Solonenko N."/>
            <person name="Shah M."/>
            <person name="Corrier K."/>
            <person name="Riemann L."/>
            <person name="Verberkmoes N.C."/>
            <person name="Sullivan M.B."/>
        </authorList>
    </citation>
    <scope>NUCLEOTIDE SEQUENCE [LARGE SCALE GENOMIC DNA]</scope>
    <source>
        <strain evidence="1">Phi12:1</strain>
    </source>
</reference>
<keyword evidence="2" id="KW-1185">Reference proteome</keyword>
<protein>
    <submittedName>
        <fullName evidence="1">Uncharacterized protein</fullName>
    </submittedName>
</protein>
<dbReference type="KEGG" id="vg:16796742"/>
<reference evidence="2" key="2">
    <citation type="submission" date="2013-03" db="EMBL/GenBank/DDBJ databases">
        <title>The Cellulophaga phages: a novel, diverse, and globally ubiquitous model system.</title>
        <authorList>
            <person name="Holmfeldt K."/>
            <person name="Solonenko N."/>
            <person name="Shah M."/>
            <person name="Corrier K."/>
            <person name="Riemann L."/>
            <person name="VerBerkmoes N.C."/>
            <person name="Sullivan M.B."/>
        </authorList>
    </citation>
    <scope>NUCLEOTIDE SEQUENCE [LARGE SCALE GENOMIC DNA]</scope>
</reference>
<dbReference type="GeneID" id="16796742"/>
<proteinExistence type="predicted"/>
<dbReference type="EMBL" id="KC821613">
    <property type="protein sequence ID" value="AGO47999.1"/>
    <property type="molecule type" value="Genomic_DNA"/>
</dbReference>
<evidence type="ECO:0000313" key="1">
    <source>
        <dbReference type="EMBL" id="AGO47999.1"/>
    </source>
</evidence>
<name>R9ZXL2_9CAUD</name>
<dbReference type="Proteomes" id="UP000014714">
    <property type="component" value="Segment"/>
</dbReference>
<organism evidence="1 2">
    <name type="scientific">Cellulophaga phage phi12:1</name>
    <dbReference type="NCBI Taxonomy" id="1327976"/>
    <lineage>
        <taxon>Viruses</taxon>
        <taxon>Duplodnaviria</taxon>
        <taxon>Heunggongvirae</taxon>
        <taxon>Uroviricota</taxon>
        <taxon>Caudoviricetes</taxon>
        <taxon>Helsingorvirus</taxon>
        <taxon>Helsingorvirus Cba121</taxon>
    </lineage>
</organism>
<accession>R9ZXL2</accession>
<dbReference type="RefSeq" id="YP_008241012.1">
    <property type="nucleotide sequence ID" value="NC_021791.1"/>
</dbReference>
<gene>
    <name evidence="1" type="ORF">Phi12:1_gp33</name>
</gene>
<sequence>MADIEGKSYKISEDQLDDMIHKIEFYEEDADWERGNCKGIKDLIKDGDMPKLYYELIDIRKEKYLALKINSGGRLFFNEEELKMAYDDGAKHNEQRCGDFDPYNYLHKK</sequence>